<gene>
    <name evidence="3" type="ORF">H9807_09755</name>
</gene>
<organism evidence="3 4">
    <name type="scientific">Candidatus Bacteroides merdavium</name>
    <dbReference type="NCBI Taxonomy" id="2838472"/>
    <lineage>
        <taxon>Bacteria</taxon>
        <taxon>Pseudomonadati</taxon>
        <taxon>Bacteroidota</taxon>
        <taxon>Bacteroidia</taxon>
        <taxon>Bacteroidales</taxon>
        <taxon>Bacteroidaceae</taxon>
        <taxon>Bacteroides</taxon>
    </lineage>
</organism>
<dbReference type="Gene3D" id="3.40.720.10">
    <property type="entry name" value="Alkaline Phosphatase, subunit A"/>
    <property type="match status" value="1"/>
</dbReference>
<reference evidence="3" key="2">
    <citation type="submission" date="2021-04" db="EMBL/GenBank/DDBJ databases">
        <authorList>
            <person name="Gilroy R."/>
        </authorList>
    </citation>
    <scope>NUCLEOTIDE SEQUENCE</scope>
    <source>
        <strain evidence="3">CHK118-2852</strain>
    </source>
</reference>
<sequence>MHISSKLLLSIAPALLMTGCNDKEKGKTALDRPNILFVINDDQSFAHTSFSGSRFVQTPGFDRVAANGVYFTNCYAGSPGSAPSRSALVTGRHHWQNEQSGQHASSWLKKFVPFVDLLEASGYHTGFTGKGVAPFQYARNEQDSLWRKGNAAGKAYNKHKYKKGTPSDVRTAKGIGLNNYFENFKDFMSQRKEGEPFYFWYGSTEPHRGYEKDSWKRNGKSLEQVDVPGFLPDSEEVRRDLLDYAVEIEWADSHLEKMLNYLDSIGELENTIVVVTADNGMPFPRAKANCFEFGAHVPLAISYPKGFPSGRKVNDPVGFVDLAPTLLELAGVSPEGMLPISGKSFVNILTSKKEGTVDKDRKYVFSGRERHSSSRWKNLGYPQRAIRSADYLLIWNMKPERWPAGAPQAMDKKTGKPVPLYGLDKNGKHHSDWAFTDVDASPTKSYMVEKHEEAGVRPYFELAFLKRPEFELYDVVHDPYCLKNLSGAAELAAIESEMKRELLNELKRTSDPRVTGPDKEIFDSYKRYSPIRDFPEPDWLKQNN</sequence>
<dbReference type="InterPro" id="IPR000917">
    <property type="entry name" value="Sulfatase_N"/>
</dbReference>
<dbReference type="InterPro" id="IPR052701">
    <property type="entry name" value="GAG_Ulvan_Degrading_Sulfatases"/>
</dbReference>
<dbReference type="Proteomes" id="UP000824108">
    <property type="component" value="Unassembled WGS sequence"/>
</dbReference>
<comment type="PTM">
    <text evidence="1">The conversion to 3-oxoalanine (also known as C-formylglycine, FGly), of a serine or cysteine residue in prokaryotes and of a cysteine residue in eukaryotes, is critical for catalytic activity.</text>
</comment>
<evidence type="ECO:0000313" key="3">
    <source>
        <dbReference type="EMBL" id="HIZ92380.1"/>
    </source>
</evidence>
<dbReference type="CDD" id="cd16027">
    <property type="entry name" value="SGSH"/>
    <property type="match status" value="1"/>
</dbReference>
<accession>A0A9D2H0Z6</accession>
<dbReference type="EMBL" id="DXAV01000082">
    <property type="protein sequence ID" value="HIZ92380.1"/>
    <property type="molecule type" value="Genomic_DNA"/>
</dbReference>
<dbReference type="InterPro" id="IPR017850">
    <property type="entry name" value="Alkaline_phosphatase_core_sf"/>
</dbReference>
<evidence type="ECO:0000259" key="2">
    <source>
        <dbReference type="Pfam" id="PF00884"/>
    </source>
</evidence>
<dbReference type="AlphaFoldDB" id="A0A9D2H0Z6"/>
<comment type="caution">
    <text evidence="3">The sequence shown here is derived from an EMBL/GenBank/DDBJ whole genome shotgun (WGS) entry which is preliminary data.</text>
</comment>
<evidence type="ECO:0000256" key="1">
    <source>
        <dbReference type="PIRSR" id="PIRSR600917-52"/>
    </source>
</evidence>
<feature type="domain" description="Sulfatase N-terminal" evidence="2">
    <location>
        <begin position="33"/>
        <end position="332"/>
    </location>
</feature>
<reference evidence="3" key="1">
    <citation type="journal article" date="2021" name="PeerJ">
        <title>Extensive microbial diversity within the chicken gut microbiome revealed by metagenomics and culture.</title>
        <authorList>
            <person name="Gilroy R."/>
            <person name="Ravi A."/>
            <person name="Getino M."/>
            <person name="Pursley I."/>
            <person name="Horton D.L."/>
            <person name="Alikhan N.F."/>
            <person name="Baker D."/>
            <person name="Gharbi K."/>
            <person name="Hall N."/>
            <person name="Watson M."/>
            <person name="Adriaenssens E.M."/>
            <person name="Foster-Nyarko E."/>
            <person name="Jarju S."/>
            <person name="Secka A."/>
            <person name="Antonio M."/>
            <person name="Oren A."/>
            <person name="Chaudhuri R.R."/>
            <person name="La Ragione R."/>
            <person name="Hildebrand F."/>
            <person name="Pallen M.J."/>
        </authorList>
    </citation>
    <scope>NUCLEOTIDE SEQUENCE</scope>
    <source>
        <strain evidence="3">CHK118-2852</strain>
    </source>
</reference>
<name>A0A9D2H0Z6_9BACE</name>
<dbReference type="SUPFAM" id="SSF53649">
    <property type="entry name" value="Alkaline phosphatase-like"/>
    <property type="match status" value="1"/>
</dbReference>
<dbReference type="Pfam" id="PF00884">
    <property type="entry name" value="Sulfatase"/>
    <property type="match status" value="1"/>
</dbReference>
<dbReference type="PANTHER" id="PTHR43751:SF1">
    <property type="entry name" value="SULFATASE ATSG-RELATED"/>
    <property type="match status" value="1"/>
</dbReference>
<dbReference type="PANTHER" id="PTHR43751">
    <property type="entry name" value="SULFATASE"/>
    <property type="match status" value="1"/>
</dbReference>
<protein>
    <submittedName>
        <fullName evidence="3">Sulfatase</fullName>
    </submittedName>
</protein>
<feature type="modified residue" description="3-oxoalanine (Ser)" evidence="1">
    <location>
        <position position="81"/>
    </location>
</feature>
<proteinExistence type="predicted"/>
<dbReference type="PROSITE" id="PS51257">
    <property type="entry name" value="PROKAR_LIPOPROTEIN"/>
    <property type="match status" value="1"/>
</dbReference>
<evidence type="ECO:0000313" key="4">
    <source>
        <dbReference type="Proteomes" id="UP000824108"/>
    </source>
</evidence>